<reference evidence="1" key="1">
    <citation type="journal article" date="2023" name="G3 (Bethesda)">
        <title>A reference genome for the long-term kleptoplast-retaining sea slug Elysia crispata morphotype clarki.</title>
        <authorList>
            <person name="Eastman K.E."/>
            <person name="Pendleton A.L."/>
            <person name="Shaikh M.A."/>
            <person name="Suttiyut T."/>
            <person name="Ogas R."/>
            <person name="Tomko P."/>
            <person name="Gavelis G."/>
            <person name="Widhalm J.R."/>
            <person name="Wisecaver J.H."/>
        </authorList>
    </citation>
    <scope>NUCLEOTIDE SEQUENCE</scope>
    <source>
        <strain evidence="1">ECLA1</strain>
    </source>
</reference>
<dbReference type="EMBL" id="JAWDGP010001427">
    <property type="protein sequence ID" value="KAK3791936.1"/>
    <property type="molecule type" value="Genomic_DNA"/>
</dbReference>
<name>A0AAE1ARE5_9GAST</name>
<comment type="caution">
    <text evidence="1">The sequence shown here is derived from an EMBL/GenBank/DDBJ whole genome shotgun (WGS) entry which is preliminary data.</text>
</comment>
<gene>
    <name evidence="1" type="ORF">RRG08_065486</name>
</gene>
<protein>
    <submittedName>
        <fullName evidence="1">Uncharacterized protein</fullName>
    </submittedName>
</protein>
<sequence>MILLFCCSTGCRPAIILGQFEGSKSSCQKHSKHLFEKACCKPVASIPPLGDLRAFETKTDVFSGRQNAVISLAQTDRARLEKISTQSVAYYRLHKIRGNSLLSLLLLTVQARLEKISTQSVAYYRLHKIRGKPPLSLLLTTAQSVAHYCPGKIRGNPPLSLLVTTVQVRLEEILHLVCCSLLPRQHLNYSRVAGA</sequence>
<accession>A0AAE1ARE5</accession>
<dbReference type="Proteomes" id="UP001283361">
    <property type="component" value="Unassembled WGS sequence"/>
</dbReference>
<organism evidence="1 2">
    <name type="scientific">Elysia crispata</name>
    <name type="common">lettuce slug</name>
    <dbReference type="NCBI Taxonomy" id="231223"/>
    <lineage>
        <taxon>Eukaryota</taxon>
        <taxon>Metazoa</taxon>
        <taxon>Spiralia</taxon>
        <taxon>Lophotrochozoa</taxon>
        <taxon>Mollusca</taxon>
        <taxon>Gastropoda</taxon>
        <taxon>Heterobranchia</taxon>
        <taxon>Euthyneura</taxon>
        <taxon>Panpulmonata</taxon>
        <taxon>Sacoglossa</taxon>
        <taxon>Placobranchoidea</taxon>
        <taxon>Plakobranchidae</taxon>
        <taxon>Elysia</taxon>
    </lineage>
</organism>
<keyword evidence="2" id="KW-1185">Reference proteome</keyword>
<dbReference type="AlphaFoldDB" id="A0AAE1ARE5"/>
<evidence type="ECO:0000313" key="1">
    <source>
        <dbReference type="EMBL" id="KAK3791936.1"/>
    </source>
</evidence>
<evidence type="ECO:0000313" key="2">
    <source>
        <dbReference type="Proteomes" id="UP001283361"/>
    </source>
</evidence>
<proteinExistence type="predicted"/>